<organism evidence="11 12">
    <name type="scientific">Fulvimarina uroteuthidis</name>
    <dbReference type="NCBI Taxonomy" id="3098149"/>
    <lineage>
        <taxon>Bacteria</taxon>
        <taxon>Pseudomonadati</taxon>
        <taxon>Pseudomonadota</taxon>
        <taxon>Alphaproteobacteria</taxon>
        <taxon>Hyphomicrobiales</taxon>
        <taxon>Aurantimonadaceae</taxon>
        <taxon>Fulvimarina</taxon>
    </lineage>
</organism>
<dbReference type="Pfam" id="PF12627">
    <property type="entry name" value="PolyA_pol_RNAbd"/>
    <property type="match status" value="1"/>
</dbReference>
<keyword evidence="6" id="KW-0547">Nucleotide-binding</keyword>
<proteinExistence type="inferred from homology"/>
<evidence type="ECO:0000256" key="1">
    <source>
        <dbReference type="ARBA" id="ARBA00001946"/>
    </source>
</evidence>
<evidence type="ECO:0000259" key="10">
    <source>
        <dbReference type="Pfam" id="PF12627"/>
    </source>
</evidence>
<evidence type="ECO:0000256" key="2">
    <source>
        <dbReference type="ARBA" id="ARBA00022679"/>
    </source>
</evidence>
<keyword evidence="8" id="KW-0694">RNA-binding</keyword>
<evidence type="ECO:0000256" key="3">
    <source>
        <dbReference type="ARBA" id="ARBA00022694"/>
    </source>
</evidence>
<evidence type="ECO:0000256" key="7">
    <source>
        <dbReference type="ARBA" id="ARBA00022842"/>
    </source>
</evidence>
<feature type="domain" description="Poly A polymerase head" evidence="9">
    <location>
        <begin position="30"/>
        <end position="152"/>
    </location>
</feature>
<dbReference type="Proteomes" id="UP001294412">
    <property type="component" value="Unassembled WGS sequence"/>
</dbReference>
<evidence type="ECO:0000256" key="6">
    <source>
        <dbReference type="ARBA" id="ARBA00022741"/>
    </source>
</evidence>
<dbReference type="EMBL" id="JAXLPB010000004">
    <property type="protein sequence ID" value="MDY8110076.1"/>
    <property type="molecule type" value="Genomic_DNA"/>
</dbReference>
<dbReference type="Gene3D" id="3.30.460.10">
    <property type="entry name" value="Beta Polymerase, domain 2"/>
    <property type="match status" value="1"/>
</dbReference>
<feature type="domain" description="tRNA nucleotidyltransferase/poly(A) polymerase RNA and SrmB- binding" evidence="10">
    <location>
        <begin position="192"/>
        <end position="239"/>
    </location>
</feature>
<dbReference type="InterPro" id="IPR043519">
    <property type="entry name" value="NT_sf"/>
</dbReference>
<keyword evidence="4" id="KW-0548">Nucleotidyltransferase</keyword>
<comment type="caution">
    <text evidence="11">The sequence shown here is derived from an EMBL/GenBank/DDBJ whole genome shotgun (WGS) entry which is preliminary data.</text>
</comment>
<dbReference type="PANTHER" id="PTHR46173">
    <property type="entry name" value="CCA TRNA NUCLEOTIDYLTRANSFERASE 1, MITOCHONDRIAL"/>
    <property type="match status" value="1"/>
</dbReference>
<keyword evidence="3" id="KW-0819">tRNA processing</keyword>
<dbReference type="PANTHER" id="PTHR46173:SF1">
    <property type="entry name" value="CCA TRNA NUCLEOTIDYLTRANSFERASE 1, MITOCHONDRIAL"/>
    <property type="match status" value="1"/>
</dbReference>
<keyword evidence="5" id="KW-0479">Metal-binding</keyword>
<reference evidence="11 12" key="1">
    <citation type="submission" date="2023-12" db="EMBL/GenBank/DDBJ databases">
        <title>Description of Novel Strain Fulvimarina sp. 2208YS6-2-32 isolated from Uroteuthis (Photololigo) edulis.</title>
        <authorList>
            <person name="Park J.-S."/>
        </authorList>
    </citation>
    <scope>NUCLEOTIDE SEQUENCE [LARGE SCALE GENOMIC DNA]</scope>
    <source>
        <strain evidence="11 12">2208YS6-2-32</strain>
    </source>
</reference>
<dbReference type="CDD" id="cd05398">
    <property type="entry name" value="NT_ClassII-CCAase"/>
    <property type="match status" value="1"/>
</dbReference>
<sequence length="418" mass="45853">MTTRRITSDWLRDPLLQSVLAVLNAGDEEARIVGGPIRNALLGAPVSDIDIATTCLPDETVRRVEAAGFKAVPTGIAHGTITVVADRRPFEVTTLREDLATDGRHAAVRFGRDWEADARRRDFTVNALYATAEGEIVDWVGGLADIESRTLRFIGDPEARIKEDFLRILRFFRFFAWYGTGRPDADGIRASARLKAGLTRLSAERVWSELKKLLGAPDPGRALLWMRQSGVLSAVLPESERWGIDNIHPLIEAERAFGWSADPLLRLLTIVPPDAARLAQLANRLKLSNQDRDRLLAYADAEAPDPAEADGALRTRLYFGDATAIADRTKIALALARDKQDLDAASRLSAQHDLAERFAPPDFPLSGQDLMNVGFQPGPELGRSLAQLKRGWAEGGFVAGRDRLLEKAGQLARGSQKG</sequence>
<accession>A0ABU5I7B3</accession>
<evidence type="ECO:0000313" key="11">
    <source>
        <dbReference type="EMBL" id="MDY8110076.1"/>
    </source>
</evidence>
<dbReference type="SUPFAM" id="SSF81301">
    <property type="entry name" value="Nucleotidyltransferase"/>
    <property type="match status" value="1"/>
</dbReference>
<name>A0ABU5I7B3_9HYPH</name>
<evidence type="ECO:0000256" key="8">
    <source>
        <dbReference type="RuleBase" id="RU003953"/>
    </source>
</evidence>
<comment type="similarity">
    <text evidence="8">Belongs to the tRNA nucleotidyltransferase/poly(A) polymerase family.</text>
</comment>
<dbReference type="Pfam" id="PF01743">
    <property type="entry name" value="PolyA_pol"/>
    <property type="match status" value="1"/>
</dbReference>
<evidence type="ECO:0000313" key="12">
    <source>
        <dbReference type="Proteomes" id="UP001294412"/>
    </source>
</evidence>
<evidence type="ECO:0000259" key="9">
    <source>
        <dbReference type="Pfam" id="PF01743"/>
    </source>
</evidence>
<evidence type="ECO:0000256" key="5">
    <source>
        <dbReference type="ARBA" id="ARBA00022723"/>
    </source>
</evidence>
<keyword evidence="7" id="KW-0460">Magnesium</keyword>
<gene>
    <name evidence="11" type="ORF">U0C82_13090</name>
</gene>
<keyword evidence="2 8" id="KW-0808">Transferase</keyword>
<dbReference type="InterPro" id="IPR002646">
    <property type="entry name" value="PolA_pol_head_dom"/>
</dbReference>
<dbReference type="RefSeq" id="WP_322187603.1">
    <property type="nucleotide sequence ID" value="NZ_JAXLPB010000004.1"/>
</dbReference>
<dbReference type="Gene3D" id="1.10.3090.10">
    <property type="entry name" value="cca-adding enzyme, domain 2"/>
    <property type="match status" value="1"/>
</dbReference>
<dbReference type="InterPro" id="IPR050264">
    <property type="entry name" value="Bact_CCA-adding_enz_type3_sf"/>
</dbReference>
<dbReference type="SUPFAM" id="SSF81891">
    <property type="entry name" value="Poly A polymerase C-terminal region-like"/>
    <property type="match status" value="1"/>
</dbReference>
<dbReference type="InterPro" id="IPR032828">
    <property type="entry name" value="PolyA_RNA-bd"/>
</dbReference>
<keyword evidence="12" id="KW-1185">Reference proteome</keyword>
<evidence type="ECO:0000256" key="4">
    <source>
        <dbReference type="ARBA" id="ARBA00022695"/>
    </source>
</evidence>
<comment type="cofactor">
    <cofactor evidence="1">
        <name>Mg(2+)</name>
        <dbReference type="ChEBI" id="CHEBI:18420"/>
    </cofactor>
</comment>
<protein>
    <submittedName>
        <fullName evidence="11">CCA tRNA nucleotidyltransferase</fullName>
    </submittedName>
</protein>